<accession>B8HU95</accession>
<proteinExistence type="predicted"/>
<evidence type="ECO:0000313" key="2">
    <source>
        <dbReference type="EMBL" id="ACL44440.1"/>
    </source>
</evidence>
<gene>
    <name evidence="2" type="ordered locus">Cyan7425_2077</name>
</gene>
<evidence type="ECO:0000256" key="1">
    <source>
        <dbReference type="SAM" id="MobiDB-lite"/>
    </source>
</evidence>
<dbReference type="EMBL" id="CP001344">
    <property type="protein sequence ID" value="ACL44440.1"/>
    <property type="molecule type" value="Genomic_DNA"/>
</dbReference>
<protein>
    <submittedName>
        <fullName evidence="2">Uncharacterized protein</fullName>
    </submittedName>
</protein>
<feature type="compositionally biased region" description="Polar residues" evidence="1">
    <location>
        <begin position="1"/>
        <end position="10"/>
    </location>
</feature>
<reference evidence="2" key="1">
    <citation type="submission" date="2009-01" db="EMBL/GenBank/DDBJ databases">
        <title>Complete sequence of chromosome Cyanothece sp. PCC 7425.</title>
        <authorList>
            <consortium name="US DOE Joint Genome Institute"/>
            <person name="Lucas S."/>
            <person name="Copeland A."/>
            <person name="Lapidus A."/>
            <person name="Glavina del Rio T."/>
            <person name="Dalin E."/>
            <person name="Tice H."/>
            <person name="Bruce D."/>
            <person name="Goodwin L."/>
            <person name="Pitluck S."/>
            <person name="Sims D."/>
            <person name="Meineke L."/>
            <person name="Brettin T."/>
            <person name="Detter J.C."/>
            <person name="Han C."/>
            <person name="Larimer F."/>
            <person name="Land M."/>
            <person name="Hauser L."/>
            <person name="Kyrpides N."/>
            <person name="Ovchinnikova G."/>
            <person name="Liberton M."/>
            <person name="Stoeckel J."/>
            <person name="Banerjee A."/>
            <person name="Singh A."/>
            <person name="Page L."/>
            <person name="Sato H."/>
            <person name="Zhao L."/>
            <person name="Sherman L."/>
            <person name="Pakrasi H."/>
            <person name="Richardson P."/>
        </authorList>
    </citation>
    <scope>NUCLEOTIDE SEQUENCE</scope>
    <source>
        <strain evidence="2">PCC 7425</strain>
    </source>
</reference>
<dbReference type="KEGG" id="cyn:Cyan7425_2077"/>
<feature type="region of interest" description="Disordered" evidence="1">
    <location>
        <begin position="1"/>
        <end position="22"/>
    </location>
</feature>
<sequence>MLNPGQSLNHVQRPPEQIKPFHPHFEIPTFSITMAASTPLQGIELIDCAKANAKQGIATASHLCGYGEDLDTFKHSLQQACQDIGVRIDELSDLIAGQTRGRDGVEFAPDTPTEL</sequence>
<dbReference type="eggNOG" id="ENOG5032YTC">
    <property type="taxonomic scope" value="Bacteria"/>
</dbReference>
<organism evidence="2">
    <name type="scientific">Cyanothece sp. (strain PCC 7425 / ATCC 29141)</name>
    <dbReference type="NCBI Taxonomy" id="395961"/>
    <lineage>
        <taxon>Bacteria</taxon>
        <taxon>Bacillati</taxon>
        <taxon>Cyanobacteriota</taxon>
        <taxon>Cyanophyceae</taxon>
        <taxon>Gomontiellales</taxon>
        <taxon>Cyanothecaceae</taxon>
        <taxon>Cyanothece</taxon>
    </lineage>
</organism>
<name>B8HU95_CYAP4</name>
<dbReference type="HOGENOM" id="CLU_169520_0_0_3"/>
<dbReference type="AlphaFoldDB" id="B8HU95"/>
<dbReference type="STRING" id="395961.Cyan7425_2077"/>